<evidence type="ECO:0000313" key="1">
    <source>
        <dbReference type="EMBL" id="KOM27001.1"/>
    </source>
</evidence>
<dbReference type="Gramene" id="KOM27001">
    <property type="protein sequence ID" value="KOM27001"/>
    <property type="gene ID" value="LR48_Vigan350s000100"/>
</dbReference>
<gene>
    <name evidence="1" type="ORF">LR48_Vigan350s000100</name>
</gene>
<evidence type="ECO:0000313" key="2">
    <source>
        <dbReference type="Proteomes" id="UP000053144"/>
    </source>
</evidence>
<sequence>MESGLGSAVQFACHSESATLQQRTSGVIPRGVGNQLVENRCWLKRGRSFSTVEQKLNLQKNLLHSLHAPSFQISEESPFLLLLSTSSTSSLLENTHFLSSDQYSDTVEGSPLP</sequence>
<reference evidence="2" key="1">
    <citation type="journal article" date="2015" name="Proc. Natl. Acad. Sci. U.S.A.">
        <title>Genome sequencing of adzuki bean (Vigna angularis) provides insight into high starch and low fat accumulation and domestication.</title>
        <authorList>
            <person name="Yang K."/>
            <person name="Tian Z."/>
            <person name="Chen C."/>
            <person name="Luo L."/>
            <person name="Zhao B."/>
            <person name="Wang Z."/>
            <person name="Yu L."/>
            <person name="Li Y."/>
            <person name="Sun Y."/>
            <person name="Li W."/>
            <person name="Chen Y."/>
            <person name="Li Y."/>
            <person name="Zhang Y."/>
            <person name="Ai D."/>
            <person name="Zhao J."/>
            <person name="Shang C."/>
            <person name="Ma Y."/>
            <person name="Wu B."/>
            <person name="Wang M."/>
            <person name="Gao L."/>
            <person name="Sun D."/>
            <person name="Zhang P."/>
            <person name="Guo F."/>
            <person name="Wang W."/>
            <person name="Li Y."/>
            <person name="Wang J."/>
            <person name="Varshney R.K."/>
            <person name="Wang J."/>
            <person name="Ling H.Q."/>
            <person name="Wan P."/>
        </authorList>
    </citation>
    <scope>NUCLEOTIDE SEQUENCE</scope>
    <source>
        <strain evidence="2">cv. Jingnong 6</strain>
    </source>
</reference>
<name>A0A0L9T9H7_PHAAN</name>
<dbReference type="EMBL" id="KQ258356">
    <property type="protein sequence ID" value="KOM27001.1"/>
    <property type="molecule type" value="Genomic_DNA"/>
</dbReference>
<accession>A0A0L9T9H7</accession>
<dbReference type="AlphaFoldDB" id="A0A0L9T9H7"/>
<protein>
    <submittedName>
        <fullName evidence="1">Uncharacterized protein</fullName>
    </submittedName>
</protein>
<proteinExistence type="predicted"/>
<dbReference type="Proteomes" id="UP000053144">
    <property type="component" value="Unassembled WGS sequence"/>
</dbReference>
<organism evidence="1 2">
    <name type="scientific">Phaseolus angularis</name>
    <name type="common">Azuki bean</name>
    <name type="synonym">Vigna angularis</name>
    <dbReference type="NCBI Taxonomy" id="3914"/>
    <lineage>
        <taxon>Eukaryota</taxon>
        <taxon>Viridiplantae</taxon>
        <taxon>Streptophyta</taxon>
        <taxon>Embryophyta</taxon>
        <taxon>Tracheophyta</taxon>
        <taxon>Spermatophyta</taxon>
        <taxon>Magnoliopsida</taxon>
        <taxon>eudicotyledons</taxon>
        <taxon>Gunneridae</taxon>
        <taxon>Pentapetalae</taxon>
        <taxon>rosids</taxon>
        <taxon>fabids</taxon>
        <taxon>Fabales</taxon>
        <taxon>Fabaceae</taxon>
        <taxon>Papilionoideae</taxon>
        <taxon>50 kb inversion clade</taxon>
        <taxon>NPAAA clade</taxon>
        <taxon>indigoferoid/millettioid clade</taxon>
        <taxon>Phaseoleae</taxon>
        <taxon>Vigna</taxon>
    </lineage>
</organism>